<protein>
    <submittedName>
        <fullName evidence="1">Uncharacterized protein</fullName>
    </submittedName>
</protein>
<evidence type="ECO:0000313" key="1">
    <source>
        <dbReference type="EMBL" id="KAK3045052.1"/>
    </source>
</evidence>
<gene>
    <name evidence="1" type="ORF">LTS18_014687</name>
</gene>
<reference evidence="1" key="1">
    <citation type="submission" date="2024-09" db="EMBL/GenBank/DDBJ databases">
        <title>Black Yeasts Isolated from many extreme environments.</title>
        <authorList>
            <person name="Coleine C."/>
            <person name="Stajich J.E."/>
            <person name="Selbmann L."/>
        </authorList>
    </citation>
    <scope>NUCLEOTIDE SEQUENCE</scope>
    <source>
        <strain evidence="1">CCFEE 5737</strain>
    </source>
</reference>
<comment type="caution">
    <text evidence="1">The sequence shown here is derived from an EMBL/GenBank/DDBJ whole genome shotgun (WGS) entry which is preliminary data.</text>
</comment>
<dbReference type="Proteomes" id="UP001186974">
    <property type="component" value="Unassembled WGS sequence"/>
</dbReference>
<keyword evidence="2" id="KW-1185">Reference proteome</keyword>
<dbReference type="EMBL" id="JAWDJW010011088">
    <property type="protein sequence ID" value="KAK3045052.1"/>
    <property type="molecule type" value="Genomic_DNA"/>
</dbReference>
<accession>A0ACC3CVH9</accession>
<organism evidence="1 2">
    <name type="scientific">Coniosporium uncinatum</name>
    <dbReference type="NCBI Taxonomy" id="93489"/>
    <lineage>
        <taxon>Eukaryota</taxon>
        <taxon>Fungi</taxon>
        <taxon>Dikarya</taxon>
        <taxon>Ascomycota</taxon>
        <taxon>Pezizomycotina</taxon>
        <taxon>Dothideomycetes</taxon>
        <taxon>Dothideomycetes incertae sedis</taxon>
        <taxon>Coniosporium</taxon>
    </lineage>
</organism>
<evidence type="ECO:0000313" key="2">
    <source>
        <dbReference type="Proteomes" id="UP001186974"/>
    </source>
</evidence>
<proteinExistence type="predicted"/>
<name>A0ACC3CVH9_9PEZI</name>
<sequence length="263" mass="28483">MSTTNPVELVDRIYKKYRIMHYAAATAAAAAQGEETNNRQNQQQQQQPKQRERSRKRAELGINVDGSLDHTYPATAPPYRLSFFCDCQDACHCRPVCIVSPNEQCICKVAPDFFAEKSCEYLAVAATAAVNVKDKDKNKKKRADSLAPDEGDAAAAADGSDGDDDGSLFLNASAEMAQLVRAVERANMASSSLSSLPSSTSTDSSLESGLSGAGMHVSPSASASVQRFWMPSAEEIAGLTPKPLRVARKRESWVRRLVKGCYV</sequence>